<feature type="domain" description="PucR C-terminal helix-turn-helix" evidence="2">
    <location>
        <begin position="323"/>
        <end position="380"/>
    </location>
</feature>
<dbReference type="Proteomes" id="UP000245166">
    <property type="component" value="Unassembled WGS sequence"/>
</dbReference>
<dbReference type="InterPro" id="IPR051448">
    <property type="entry name" value="CdaR-like_regulators"/>
</dbReference>
<dbReference type="Pfam" id="PF13556">
    <property type="entry name" value="HTH_30"/>
    <property type="match status" value="1"/>
</dbReference>
<dbReference type="EMBL" id="PYHR01000002">
    <property type="protein sequence ID" value="PWD52261.1"/>
    <property type="molecule type" value="Genomic_DNA"/>
</dbReference>
<evidence type="ECO:0000313" key="4">
    <source>
        <dbReference type="EMBL" id="PWD52261.1"/>
    </source>
</evidence>
<reference evidence="4 5" key="1">
    <citation type="submission" date="2018-03" db="EMBL/GenBank/DDBJ databases">
        <title>Genome assembly of novel Miniimonas species PCH200.</title>
        <authorList>
            <person name="Thakur V."/>
            <person name="Kumar V."/>
            <person name="Singh D."/>
        </authorList>
    </citation>
    <scope>NUCLEOTIDE SEQUENCE [LARGE SCALE GENOMIC DNA]</scope>
    <source>
        <strain evidence="4 5">PCH200</strain>
    </source>
</reference>
<dbReference type="OrthoDB" id="3246591at2"/>
<gene>
    <name evidence="4" type="ORF">C8046_01100</name>
</gene>
<dbReference type="PANTHER" id="PTHR33744:SF7">
    <property type="entry name" value="PUCR FAMILY TRANSCRIPTIONAL REGULATOR"/>
    <property type="match status" value="1"/>
</dbReference>
<evidence type="ECO:0000256" key="1">
    <source>
        <dbReference type="ARBA" id="ARBA00006754"/>
    </source>
</evidence>
<proteinExistence type="inferred from homology"/>
<dbReference type="InterPro" id="IPR042070">
    <property type="entry name" value="PucR_C-HTH_sf"/>
</dbReference>
<accession>A0A2U1ZZ58</accession>
<dbReference type="AlphaFoldDB" id="A0A2U1ZZ58"/>
<feature type="domain" description="CdaR GGDEF-like" evidence="3">
    <location>
        <begin position="168"/>
        <end position="275"/>
    </location>
</feature>
<dbReference type="InterPro" id="IPR041522">
    <property type="entry name" value="CdaR_GGDEF"/>
</dbReference>
<dbReference type="PANTHER" id="PTHR33744">
    <property type="entry name" value="CARBOHYDRATE DIACID REGULATOR"/>
    <property type="match status" value="1"/>
</dbReference>
<dbReference type="InterPro" id="IPR025736">
    <property type="entry name" value="PucR_C-HTH_dom"/>
</dbReference>
<evidence type="ECO:0000259" key="2">
    <source>
        <dbReference type="Pfam" id="PF13556"/>
    </source>
</evidence>
<sequence length="392" mass="41693">MIVVGVRRSADAETIRRLRGRTDVLTAAALRRLDSDVAWYRALPADDRSWIGLVATSGITTFIDWYENPAPTTYNAAEIFRAAPPELIRSISLQHALALVRIVVEIVEEHTDEIASPARASQLREAVLVYSREVAFSAAEVYARAAEARGAWDARMEALAVDSLLRGDDDGLRSRVAALGWSGTGAVLTMVGTVEGPIDEGMAADLRRAARRTAADALVGIHGDRIIVVLGGQGDLRRSAEALLPRFSAGPVVLGPEVADVTRAGRSARIALAGLTAARGWPDAPRPALAADLLPERALAGDAEALTALREVHDLLDAAPGPLVETLAAYLESGRSLEAAARTLFVHPNTVRYRLRRIAQVSGWDAMDAREGFVLQIALVLGRLGAGSSGAS</sequence>
<dbReference type="Pfam" id="PF17853">
    <property type="entry name" value="GGDEF_2"/>
    <property type="match status" value="1"/>
</dbReference>
<dbReference type="Gene3D" id="1.10.10.2840">
    <property type="entry name" value="PucR C-terminal helix-turn-helix domain"/>
    <property type="match status" value="1"/>
</dbReference>
<name>A0A2U1ZZ58_9MICO</name>
<comment type="caution">
    <text evidence="4">The sequence shown here is derived from an EMBL/GenBank/DDBJ whole genome shotgun (WGS) entry which is preliminary data.</text>
</comment>
<keyword evidence="5" id="KW-1185">Reference proteome</keyword>
<comment type="similarity">
    <text evidence="1">Belongs to the CdaR family.</text>
</comment>
<organism evidence="4 5">
    <name type="scientific">Serinibacter arcticus</name>
    <dbReference type="NCBI Taxonomy" id="1655435"/>
    <lineage>
        <taxon>Bacteria</taxon>
        <taxon>Bacillati</taxon>
        <taxon>Actinomycetota</taxon>
        <taxon>Actinomycetes</taxon>
        <taxon>Micrococcales</taxon>
        <taxon>Beutenbergiaceae</taxon>
        <taxon>Serinibacter</taxon>
    </lineage>
</organism>
<evidence type="ECO:0000313" key="5">
    <source>
        <dbReference type="Proteomes" id="UP000245166"/>
    </source>
</evidence>
<evidence type="ECO:0000259" key="3">
    <source>
        <dbReference type="Pfam" id="PF17853"/>
    </source>
</evidence>
<protein>
    <submittedName>
        <fullName evidence="4">PucR family transcriptional regulator</fullName>
    </submittedName>
</protein>